<evidence type="ECO:0008006" key="3">
    <source>
        <dbReference type="Google" id="ProtNLM"/>
    </source>
</evidence>
<accession>A0A7W7FVL8</accession>
<organism evidence="1 2">
    <name type="scientific">Crossiella cryophila</name>
    <dbReference type="NCBI Taxonomy" id="43355"/>
    <lineage>
        <taxon>Bacteria</taxon>
        <taxon>Bacillati</taxon>
        <taxon>Actinomycetota</taxon>
        <taxon>Actinomycetes</taxon>
        <taxon>Pseudonocardiales</taxon>
        <taxon>Pseudonocardiaceae</taxon>
        <taxon>Crossiella</taxon>
    </lineage>
</organism>
<evidence type="ECO:0000313" key="1">
    <source>
        <dbReference type="EMBL" id="MBB4679432.1"/>
    </source>
</evidence>
<reference evidence="1 2" key="1">
    <citation type="submission" date="2020-08" db="EMBL/GenBank/DDBJ databases">
        <title>Sequencing the genomes of 1000 actinobacteria strains.</title>
        <authorList>
            <person name="Klenk H.-P."/>
        </authorList>
    </citation>
    <scope>NUCLEOTIDE SEQUENCE [LARGE SCALE GENOMIC DNA]</scope>
    <source>
        <strain evidence="1 2">DSM 44230</strain>
    </source>
</reference>
<sequence>MNRQQLKELRRGLVQEMELDRSANTADICLKLCDVVGKRLRQSIQLKFDDLQARGLSGYWAKLPNGVNIIMVTTARSWTHRLFILLHELAHMICEHEPVHLSAEEGRQLAGTSLPPGLLNIVARRTALTDGDEEEAESVAGDLMRDILAWAGQQPVEPFEPTGSDGATRVWYSLGFAGERG</sequence>
<comment type="caution">
    <text evidence="1">The sequence shown here is derived from an EMBL/GenBank/DDBJ whole genome shotgun (WGS) entry which is preliminary data.</text>
</comment>
<proteinExistence type="predicted"/>
<dbReference type="RefSeq" id="WP_185005185.1">
    <property type="nucleotide sequence ID" value="NZ_BAAAUI010000001.1"/>
</dbReference>
<evidence type="ECO:0000313" key="2">
    <source>
        <dbReference type="Proteomes" id="UP000533598"/>
    </source>
</evidence>
<dbReference type="Gene3D" id="1.10.10.2910">
    <property type="match status" value="1"/>
</dbReference>
<name>A0A7W7FVL8_9PSEU</name>
<protein>
    <recommendedName>
        <fullName evidence="3">IrrE N-terminal-like domain-containing protein</fullName>
    </recommendedName>
</protein>
<dbReference type="AlphaFoldDB" id="A0A7W7FVL8"/>
<dbReference type="EMBL" id="JACHMH010000001">
    <property type="protein sequence ID" value="MBB4679432.1"/>
    <property type="molecule type" value="Genomic_DNA"/>
</dbReference>
<dbReference type="Proteomes" id="UP000533598">
    <property type="component" value="Unassembled WGS sequence"/>
</dbReference>
<gene>
    <name evidence="1" type="ORF">HNR67_005550</name>
</gene>
<keyword evidence="2" id="KW-1185">Reference proteome</keyword>